<name>A0A391NWT5_9EUKA</name>
<feature type="non-terminal residue" evidence="1">
    <location>
        <position position="1"/>
    </location>
</feature>
<evidence type="ECO:0000313" key="1">
    <source>
        <dbReference type="EMBL" id="GCA63618.1"/>
    </source>
</evidence>
<sequence>CQSVPAYKYK</sequence>
<comment type="caution">
    <text evidence="1">The sequence shown here is derived from an EMBL/GenBank/DDBJ whole genome shotgun (WGS) entry which is preliminary data.</text>
</comment>
<reference evidence="1 2" key="1">
    <citation type="journal article" date="2018" name="PLoS ONE">
        <title>The draft genome of Kipferlia bialata reveals reductive genome evolution in fornicate parasites.</title>
        <authorList>
            <person name="Tanifuji G."/>
            <person name="Takabayashi S."/>
            <person name="Kume K."/>
            <person name="Takagi M."/>
            <person name="Nakayama T."/>
            <person name="Kamikawa R."/>
            <person name="Inagaki Y."/>
            <person name="Hashimoto T."/>
        </authorList>
    </citation>
    <scope>NUCLEOTIDE SEQUENCE [LARGE SCALE GENOMIC DNA]</scope>
    <source>
        <strain evidence="1">NY0173</strain>
    </source>
</reference>
<organism evidence="1 2">
    <name type="scientific">Kipferlia bialata</name>
    <dbReference type="NCBI Taxonomy" id="797122"/>
    <lineage>
        <taxon>Eukaryota</taxon>
        <taxon>Metamonada</taxon>
        <taxon>Carpediemonas-like organisms</taxon>
        <taxon>Kipferlia</taxon>
    </lineage>
</organism>
<dbReference type="Proteomes" id="UP000265618">
    <property type="component" value="Unassembled WGS sequence"/>
</dbReference>
<dbReference type="EMBL" id="BDIP01004264">
    <property type="protein sequence ID" value="GCA63618.1"/>
    <property type="molecule type" value="Genomic_DNA"/>
</dbReference>
<gene>
    <name evidence="1" type="ORF">KIPB_010950</name>
</gene>
<keyword evidence="2" id="KW-1185">Reference proteome</keyword>
<evidence type="ECO:0000313" key="2">
    <source>
        <dbReference type="Proteomes" id="UP000265618"/>
    </source>
</evidence>
<protein>
    <submittedName>
        <fullName evidence="1">Uncharacterized protein</fullName>
    </submittedName>
</protein>
<proteinExistence type="predicted"/>
<accession>A0A391NWT5</accession>